<sequence length="199" mass="22469">MHPSTRLVVWFLVLVAIQGLDGYLLMAVLLISLFFGGRALRRCGQLIRGARWLLLSMFVILAWGSAGDPVWTGMMAPSHEGLVDASTHVGRLLLVLMAVAVLRERMPMADLLTATHRLLEPLRRCGLDTDRGLVRLLLVLHYLETMPRPRDWRQLLEPQASSGHRETFELTDRRLSSQDYWIIMVAVAGGLPLVCYWQA</sequence>
<reference evidence="7 8" key="1">
    <citation type="submission" date="2019-04" db="EMBL/GenBank/DDBJ databases">
        <title>A novel phosphate-accumulating bacterium identified in bioreactor for phosphate removal from wastewater.</title>
        <authorList>
            <person name="Kotlyarov R.Y."/>
            <person name="Beletsky A.V."/>
            <person name="Kallistova A.Y."/>
            <person name="Dorofeev A.G."/>
            <person name="Nikolaev Y.Y."/>
            <person name="Pimenov N.V."/>
            <person name="Ravin N.V."/>
            <person name="Mardanov A.V."/>
        </authorList>
    </citation>
    <scope>NUCLEOTIDE SEQUENCE [LARGE SCALE GENOMIC DNA]</scope>
    <source>
        <strain evidence="7 8">Bin19</strain>
    </source>
</reference>
<keyword evidence="3 6" id="KW-0812">Transmembrane</keyword>
<dbReference type="EMBL" id="SWAD01000088">
    <property type="protein sequence ID" value="TMQ75554.1"/>
    <property type="molecule type" value="Genomic_DNA"/>
</dbReference>
<dbReference type="Proteomes" id="UP000306324">
    <property type="component" value="Unassembled WGS sequence"/>
</dbReference>
<evidence type="ECO:0000313" key="7">
    <source>
        <dbReference type="EMBL" id="TMQ75554.1"/>
    </source>
</evidence>
<evidence type="ECO:0000313" key="8">
    <source>
        <dbReference type="Proteomes" id="UP000306324"/>
    </source>
</evidence>
<comment type="similarity">
    <text evidence="2">Belongs to the CbiQ family.</text>
</comment>
<feature type="transmembrane region" description="Helical" evidence="6">
    <location>
        <begin position="180"/>
        <end position="197"/>
    </location>
</feature>
<gene>
    <name evidence="7" type="ORF">ACCUM_1183</name>
</gene>
<keyword evidence="4 6" id="KW-1133">Transmembrane helix</keyword>
<dbReference type="GO" id="GO:0005886">
    <property type="term" value="C:plasma membrane"/>
    <property type="evidence" value="ECO:0007669"/>
    <property type="project" value="UniProtKB-ARBA"/>
</dbReference>
<evidence type="ECO:0000256" key="6">
    <source>
        <dbReference type="SAM" id="Phobius"/>
    </source>
</evidence>
<comment type="subcellular location">
    <subcellularLocation>
        <location evidence="1">Membrane</location>
        <topology evidence="1">Multi-pass membrane protein</topology>
    </subcellularLocation>
</comment>
<feature type="transmembrane region" description="Helical" evidence="6">
    <location>
        <begin position="49"/>
        <end position="65"/>
    </location>
</feature>
<dbReference type="RefSeq" id="WP_046536754.1">
    <property type="nucleotide sequence ID" value="NZ_SWAD01000088.1"/>
</dbReference>
<keyword evidence="8" id="KW-1185">Reference proteome</keyword>
<protein>
    <submittedName>
        <fullName evidence="7">Uncharacterized protein</fullName>
    </submittedName>
</protein>
<evidence type="ECO:0000256" key="3">
    <source>
        <dbReference type="ARBA" id="ARBA00022692"/>
    </source>
</evidence>
<dbReference type="InterPro" id="IPR003339">
    <property type="entry name" value="ABC/ECF_trnsptr_transmembrane"/>
</dbReference>
<name>A0A5S4EJN0_9PROT</name>
<keyword evidence="5 6" id="KW-0472">Membrane</keyword>
<evidence type="ECO:0000256" key="5">
    <source>
        <dbReference type="ARBA" id="ARBA00023136"/>
    </source>
</evidence>
<evidence type="ECO:0000256" key="1">
    <source>
        <dbReference type="ARBA" id="ARBA00004141"/>
    </source>
</evidence>
<evidence type="ECO:0000256" key="2">
    <source>
        <dbReference type="ARBA" id="ARBA00008564"/>
    </source>
</evidence>
<dbReference type="CDD" id="cd16914">
    <property type="entry name" value="EcfT"/>
    <property type="match status" value="1"/>
</dbReference>
<organism evidence="7 8">
    <name type="scientific">Candidatus Accumulibacter phosphatis</name>
    <dbReference type="NCBI Taxonomy" id="327160"/>
    <lineage>
        <taxon>Bacteria</taxon>
        <taxon>Pseudomonadati</taxon>
        <taxon>Pseudomonadota</taxon>
        <taxon>Betaproteobacteria</taxon>
        <taxon>Candidatus Accumulibacter</taxon>
    </lineage>
</organism>
<comment type="caution">
    <text evidence="7">The sequence shown here is derived from an EMBL/GenBank/DDBJ whole genome shotgun (WGS) entry which is preliminary data.</text>
</comment>
<accession>A0A5S4EJN0</accession>
<dbReference type="AlphaFoldDB" id="A0A5S4EJN0"/>
<evidence type="ECO:0000256" key="4">
    <source>
        <dbReference type="ARBA" id="ARBA00022989"/>
    </source>
</evidence>
<feature type="transmembrane region" description="Helical" evidence="6">
    <location>
        <begin position="12"/>
        <end position="37"/>
    </location>
</feature>
<proteinExistence type="inferred from homology"/>